<evidence type="ECO:0000313" key="1">
    <source>
        <dbReference type="EMBL" id="STM58422.1"/>
    </source>
</evidence>
<organism evidence="1 2">
    <name type="scientific">Escherichia coli</name>
    <dbReference type="NCBI Taxonomy" id="562"/>
    <lineage>
        <taxon>Bacteria</taxon>
        <taxon>Pseudomonadati</taxon>
        <taxon>Pseudomonadota</taxon>
        <taxon>Gammaproteobacteria</taxon>
        <taxon>Enterobacterales</taxon>
        <taxon>Enterobacteriaceae</taxon>
        <taxon>Escherichia</taxon>
    </lineage>
</organism>
<name>A0A377E5U5_ECOLX</name>
<keyword evidence="1" id="KW-0540">Nuclease</keyword>
<reference evidence="1 2" key="1">
    <citation type="submission" date="2018-06" db="EMBL/GenBank/DDBJ databases">
        <authorList>
            <consortium name="Pathogen Informatics"/>
            <person name="Doyle S."/>
        </authorList>
    </citation>
    <scope>NUCLEOTIDE SEQUENCE [LARGE SCALE GENOMIC DNA]</scope>
    <source>
        <strain evidence="1 2">NCTC10429</strain>
    </source>
</reference>
<accession>A0A377E5U5</accession>
<protein>
    <submittedName>
        <fullName evidence="1">Exonuclease VIII</fullName>
        <ecNumber evidence="1">3.1.11.-</ecNumber>
    </submittedName>
</protein>
<dbReference type="GO" id="GO:0004527">
    <property type="term" value="F:exonuclease activity"/>
    <property type="evidence" value="ECO:0007669"/>
    <property type="project" value="UniProtKB-KW"/>
</dbReference>
<sequence length="65" mass="7081">MECASTGKTVITAEEGRKIELMYQSVMALPLGNGLLKAPDTLNHQFTGKILNRNFVSVPSGQNYP</sequence>
<gene>
    <name evidence="1" type="primary">recE_4</name>
    <name evidence="1" type="ORF">NCTC10429_05032</name>
</gene>
<dbReference type="EMBL" id="UGEX01000003">
    <property type="protein sequence ID" value="STM58422.1"/>
    <property type="molecule type" value="Genomic_DNA"/>
</dbReference>
<dbReference type="Proteomes" id="UP000254088">
    <property type="component" value="Unassembled WGS sequence"/>
</dbReference>
<keyword evidence="1" id="KW-0378">Hydrolase</keyword>
<dbReference type="EC" id="3.1.11.-" evidence="1"/>
<evidence type="ECO:0000313" key="2">
    <source>
        <dbReference type="Proteomes" id="UP000254088"/>
    </source>
</evidence>
<keyword evidence="1" id="KW-0269">Exonuclease</keyword>
<dbReference type="AlphaFoldDB" id="A0A377E5U5"/>
<proteinExistence type="predicted"/>